<dbReference type="EMBL" id="KE145370">
    <property type="protein sequence ID" value="EPE27117.1"/>
    <property type="molecule type" value="Genomic_DNA"/>
</dbReference>
<dbReference type="KEGG" id="glz:GLAREA_03031"/>
<reference evidence="2 3" key="1">
    <citation type="journal article" date="2013" name="BMC Genomics">
        <title>Genomics-driven discovery of the pneumocandin biosynthetic gene cluster in the fungus Glarea lozoyensis.</title>
        <authorList>
            <person name="Chen L."/>
            <person name="Yue Q."/>
            <person name="Zhang X."/>
            <person name="Xiang M."/>
            <person name="Wang C."/>
            <person name="Li S."/>
            <person name="Che Y."/>
            <person name="Ortiz-Lopez F.J."/>
            <person name="Bills G.F."/>
            <person name="Liu X."/>
            <person name="An Z."/>
        </authorList>
    </citation>
    <scope>NUCLEOTIDE SEQUENCE [LARGE SCALE GENOMIC DNA]</scope>
    <source>
        <strain evidence="3">ATCC 20868 / MF5171</strain>
    </source>
</reference>
<dbReference type="Proteomes" id="UP000016922">
    <property type="component" value="Unassembled WGS sequence"/>
</dbReference>
<dbReference type="RefSeq" id="XP_008086307.1">
    <property type="nucleotide sequence ID" value="XM_008088116.1"/>
</dbReference>
<name>S3CKQ7_GLAL2</name>
<feature type="compositionally biased region" description="Low complexity" evidence="1">
    <location>
        <begin position="98"/>
        <end position="109"/>
    </location>
</feature>
<evidence type="ECO:0000313" key="2">
    <source>
        <dbReference type="EMBL" id="EPE27117.1"/>
    </source>
</evidence>
<proteinExistence type="predicted"/>
<evidence type="ECO:0000256" key="1">
    <source>
        <dbReference type="SAM" id="MobiDB-lite"/>
    </source>
</evidence>
<feature type="compositionally biased region" description="Low complexity" evidence="1">
    <location>
        <begin position="222"/>
        <end position="234"/>
    </location>
</feature>
<gene>
    <name evidence="2" type="ORF">GLAREA_03031</name>
</gene>
<feature type="region of interest" description="Disordered" evidence="1">
    <location>
        <begin position="82"/>
        <end position="140"/>
    </location>
</feature>
<evidence type="ECO:0000313" key="3">
    <source>
        <dbReference type="Proteomes" id="UP000016922"/>
    </source>
</evidence>
<feature type="compositionally biased region" description="Low complexity" evidence="1">
    <location>
        <begin position="22"/>
        <end position="37"/>
    </location>
</feature>
<organism evidence="2 3">
    <name type="scientific">Glarea lozoyensis (strain ATCC 20868 / MF5171)</name>
    <dbReference type="NCBI Taxonomy" id="1116229"/>
    <lineage>
        <taxon>Eukaryota</taxon>
        <taxon>Fungi</taxon>
        <taxon>Dikarya</taxon>
        <taxon>Ascomycota</taxon>
        <taxon>Pezizomycotina</taxon>
        <taxon>Leotiomycetes</taxon>
        <taxon>Helotiales</taxon>
        <taxon>Helotiaceae</taxon>
        <taxon>Glarea</taxon>
    </lineage>
</organism>
<feature type="compositionally biased region" description="Basic residues" evidence="1">
    <location>
        <begin position="175"/>
        <end position="185"/>
    </location>
</feature>
<sequence>MPQWFGTTYAKDPLSGIKYPVRGHSPSRSSSSSSRSSHTSRSHNSHSTYHIDQRRQTTNQFGCIHDHDVNTPLRLENHRQYTYSNNSGQDRGYYRSLPSATPSPSTPSTVIYQNFNSPTQPPHQPYTVASPSPRPNHDASLSTLHADLSLLRSRLETTEQAHLLTKLHALESHSQSHHRPRRSRQSHSTYTSDSDTSTTYSSPPTYATHPPSYPSHLRPRSHTTSGGSTAAGHGTARLIGDFSVFPSEGSGRDGSHKRMVGDEADEILRDEMGGRFPYWRDERGDGYIFPYRMLTHSGS</sequence>
<feature type="compositionally biased region" description="Low complexity" evidence="1">
    <location>
        <begin position="186"/>
        <end position="210"/>
    </location>
</feature>
<dbReference type="HOGENOM" id="CLU_930809_0_0_1"/>
<dbReference type="GeneID" id="19462087"/>
<feature type="region of interest" description="Disordered" evidence="1">
    <location>
        <begin position="170"/>
        <end position="234"/>
    </location>
</feature>
<dbReference type="AlphaFoldDB" id="S3CKQ7"/>
<feature type="region of interest" description="Disordered" evidence="1">
    <location>
        <begin position="1"/>
        <end position="51"/>
    </location>
</feature>
<accession>S3CKQ7</accession>
<protein>
    <submittedName>
        <fullName evidence="2">Uncharacterized protein</fullName>
    </submittedName>
</protein>
<keyword evidence="3" id="KW-1185">Reference proteome</keyword>